<dbReference type="FunFam" id="2.70.130.10:FF:000001">
    <property type="entry name" value="Endoplasmic reticulum lectin 1"/>
    <property type="match status" value="1"/>
</dbReference>
<sequence length="514" mass="58734">MQFNADMWSRRNPPLSIIASIFCFCVVDAIFKGIDDSVLFRIDWKMQSAMPERLHSIKSDPFSNQPFVFISSGNDEKYLCAVPDVSSQSKRKIESYSGPSPGELIRTLYEERLCSYWLDLYWTYELCHGRYVLQYHDEKESIRSPRTEFYLGNFRHEQTKMDDRGFDQLNPPSRKVDDVDLAYYPVNYRHGTVCDLTGKPRTATVIYVCRLDAKDQIYSFVETSSCAYEVVVLTRRLCTHPSFQPVIVPQHEIVCYARGAKKASAKPIALLALERERASSFEKEYSLIPPQSLHADSPLTSSLEEEEDEDDLDTTVILPKQSFPKDKPPSNSGEGSLANGVKRAEKRNPADNLETVLNENAEFLAGKQCLYGGGTGWWKYEFCYGKRVVQYHDDSQSGRNEILLGTFSEEIHKQWMRENPRKHPLKIDGQVLLVSHIYTGGDVCEEENIHRSVEVRIRCRPSEGSQSAVTLFLLEPHTCQYVLGVESPRFCDVLQLVDEYGLLPIPKSVRKTAD</sequence>
<proteinExistence type="predicted"/>
<dbReference type="WBParaSite" id="PgR141_g004_t01">
    <property type="protein sequence ID" value="PgR141_g004_t01"/>
    <property type="gene ID" value="PgR141_g004"/>
</dbReference>
<feature type="compositionally biased region" description="Acidic residues" evidence="8">
    <location>
        <begin position="303"/>
        <end position="313"/>
    </location>
</feature>
<keyword evidence="4" id="KW-1015">Disulfide bond</keyword>
<keyword evidence="3" id="KW-0256">Endoplasmic reticulum</keyword>
<dbReference type="GO" id="GO:0030970">
    <property type="term" value="P:retrograde protein transport, ER to cytosol"/>
    <property type="evidence" value="ECO:0007669"/>
    <property type="project" value="TreeGrafter"/>
</dbReference>
<feature type="region of interest" description="Disordered" evidence="8">
    <location>
        <begin position="292"/>
        <end position="350"/>
    </location>
</feature>
<feature type="domain" description="MRH" evidence="9">
    <location>
        <begin position="112"/>
        <end position="240"/>
    </location>
</feature>
<keyword evidence="10" id="KW-1185">Reference proteome</keyword>
<dbReference type="PANTHER" id="PTHR15414">
    <property type="entry name" value="OS-9-RELATED"/>
    <property type="match status" value="1"/>
</dbReference>
<dbReference type="PANTHER" id="PTHR15414:SF0">
    <property type="entry name" value="ENDOPLASMIC RETICULUM LECTIN 1"/>
    <property type="match status" value="1"/>
</dbReference>
<evidence type="ECO:0000256" key="4">
    <source>
        <dbReference type="ARBA" id="ARBA00023157"/>
    </source>
</evidence>
<name>A0A915CF30_PARUN</name>
<dbReference type="SUPFAM" id="SSF50911">
    <property type="entry name" value="Mannose 6-phosphate receptor domain"/>
    <property type="match status" value="2"/>
</dbReference>
<reference evidence="11" key="1">
    <citation type="submission" date="2022-11" db="UniProtKB">
        <authorList>
            <consortium name="WormBaseParasite"/>
        </authorList>
    </citation>
    <scope>IDENTIFICATION</scope>
</reference>
<organism evidence="10 11">
    <name type="scientific">Parascaris univalens</name>
    <name type="common">Nematode worm</name>
    <dbReference type="NCBI Taxonomy" id="6257"/>
    <lineage>
        <taxon>Eukaryota</taxon>
        <taxon>Metazoa</taxon>
        <taxon>Ecdysozoa</taxon>
        <taxon>Nematoda</taxon>
        <taxon>Chromadorea</taxon>
        <taxon>Rhabditida</taxon>
        <taxon>Spirurina</taxon>
        <taxon>Ascaridomorpha</taxon>
        <taxon>Ascaridoidea</taxon>
        <taxon>Ascarididae</taxon>
        <taxon>Parascaris</taxon>
    </lineage>
</organism>
<dbReference type="InterPro" id="IPR012913">
    <property type="entry name" value="OS9-like_dom"/>
</dbReference>
<dbReference type="GO" id="GO:0030968">
    <property type="term" value="P:endoplasmic reticulum unfolded protein response"/>
    <property type="evidence" value="ECO:0007669"/>
    <property type="project" value="InterPro"/>
</dbReference>
<comment type="subcellular location">
    <subcellularLocation>
        <location evidence="1">Endoplasmic reticulum</location>
    </subcellularLocation>
</comment>
<feature type="domain" description="MRH" evidence="9">
    <location>
        <begin position="367"/>
        <end position="493"/>
    </location>
</feature>
<dbReference type="PROSITE" id="PS51914">
    <property type="entry name" value="MRH"/>
    <property type="match status" value="2"/>
</dbReference>
<dbReference type="Gene3D" id="2.70.130.10">
    <property type="entry name" value="Mannose-6-phosphate receptor binding domain"/>
    <property type="match status" value="2"/>
</dbReference>
<evidence type="ECO:0000313" key="11">
    <source>
        <dbReference type="WBParaSite" id="PgR141_g004_t01"/>
    </source>
</evidence>
<dbReference type="InterPro" id="IPR045149">
    <property type="entry name" value="OS-9-like"/>
</dbReference>
<keyword evidence="2" id="KW-0732">Signal</keyword>
<evidence type="ECO:0000256" key="7">
    <source>
        <dbReference type="ARBA" id="ARBA00041661"/>
    </source>
</evidence>
<evidence type="ECO:0000259" key="9">
    <source>
        <dbReference type="PROSITE" id="PS51914"/>
    </source>
</evidence>
<comment type="function">
    <text evidence="5">Probable lectin that binds selectively to improperly folded lumenal proteins. May function in endoplasmic reticulum quality control and endoplasmic reticulum-associated degradation (ERAD) of both non-glycosylated proteins and glycoproteins.</text>
</comment>
<evidence type="ECO:0000313" key="10">
    <source>
        <dbReference type="Proteomes" id="UP000887569"/>
    </source>
</evidence>
<accession>A0A915CF30</accession>
<evidence type="ECO:0000256" key="1">
    <source>
        <dbReference type="ARBA" id="ARBA00004240"/>
    </source>
</evidence>
<dbReference type="GO" id="GO:0005788">
    <property type="term" value="C:endoplasmic reticulum lumen"/>
    <property type="evidence" value="ECO:0007669"/>
    <property type="project" value="TreeGrafter"/>
</dbReference>
<dbReference type="InterPro" id="IPR044865">
    <property type="entry name" value="MRH_dom"/>
</dbReference>
<evidence type="ECO:0000256" key="3">
    <source>
        <dbReference type="ARBA" id="ARBA00022824"/>
    </source>
</evidence>
<dbReference type="Pfam" id="PF07915">
    <property type="entry name" value="PRKCSH"/>
    <property type="match status" value="2"/>
</dbReference>
<dbReference type="AlphaFoldDB" id="A0A915CF30"/>
<dbReference type="Proteomes" id="UP000887569">
    <property type="component" value="Unplaced"/>
</dbReference>
<protein>
    <recommendedName>
        <fullName evidence="6">Endoplasmic reticulum lectin 1</fullName>
    </recommendedName>
    <alternativeName>
        <fullName evidence="7">ER lectin</fullName>
    </alternativeName>
</protein>
<evidence type="ECO:0000256" key="8">
    <source>
        <dbReference type="SAM" id="MobiDB-lite"/>
    </source>
</evidence>
<evidence type="ECO:0000256" key="6">
    <source>
        <dbReference type="ARBA" id="ARBA00041108"/>
    </source>
</evidence>
<evidence type="ECO:0000256" key="2">
    <source>
        <dbReference type="ARBA" id="ARBA00022729"/>
    </source>
</evidence>
<dbReference type="InterPro" id="IPR009011">
    <property type="entry name" value="Man6P_isomerase_rcpt-bd_dom_sf"/>
</dbReference>
<evidence type="ECO:0000256" key="5">
    <source>
        <dbReference type="ARBA" id="ARBA00037585"/>
    </source>
</evidence>